<proteinExistence type="inferred from homology"/>
<keyword evidence="6" id="KW-1185">Reference proteome</keyword>
<feature type="compositionally biased region" description="Acidic residues" evidence="4">
    <location>
        <begin position="16"/>
        <end position="27"/>
    </location>
</feature>
<evidence type="ECO:0000313" key="5">
    <source>
        <dbReference type="EMBL" id="KAF8387616.1"/>
    </source>
</evidence>
<comment type="similarity">
    <text evidence="2">Belongs to the NPR1-interactor family.</text>
</comment>
<reference evidence="5 6" key="1">
    <citation type="submission" date="2020-04" db="EMBL/GenBank/DDBJ databases">
        <title>Plant Genome Project.</title>
        <authorList>
            <person name="Zhang R.-G."/>
        </authorList>
    </citation>
    <scope>NUCLEOTIDE SEQUENCE [LARGE SCALE GENOMIC DNA]</scope>
    <source>
        <strain evidence="5">YNK0</strain>
        <tissue evidence="5">Leaf</tissue>
    </source>
</reference>
<dbReference type="Pfam" id="PF15699">
    <property type="entry name" value="NPR1_interact"/>
    <property type="match status" value="1"/>
</dbReference>
<dbReference type="InterPro" id="IPR031425">
    <property type="entry name" value="NPR1/NH1-interacting"/>
</dbReference>
<protein>
    <submittedName>
        <fullName evidence="5">Uncharacterized protein</fullName>
    </submittedName>
</protein>
<evidence type="ECO:0000256" key="3">
    <source>
        <dbReference type="ARBA" id="ARBA00023242"/>
    </source>
</evidence>
<evidence type="ECO:0000256" key="4">
    <source>
        <dbReference type="SAM" id="MobiDB-lite"/>
    </source>
</evidence>
<name>A0A835D2G6_TETSI</name>
<evidence type="ECO:0000256" key="2">
    <source>
        <dbReference type="ARBA" id="ARBA00009937"/>
    </source>
</evidence>
<dbReference type="PANTHER" id="PTHR33669:SF1">
    <property type="entry name" value="PROTEIN NIM1-INTERACTING 1"/>
    <property type="match status" value="1"/>
</dbReference>
<dbReference type="PANTHER" id="PTHR33669">
    <property type="entry name" value="PROTEIN NEGATIVE REGULATOR OF RESISTANCE"/>
    <property type="match status" value="1"/>
</dbReference>
<feature type="compositionally biased region" description="Basic and acidic residues" evidence="4">
    <location>
        <begin position="1"/>
        <end position="15"/>
    </location>
</feature>
<organism evidence="5 6">
    <name type="scientific">Tetracentron sinense</name>
    <name type="common">Spur-leaf</name>
    <dbReference type="NCBI Taxonomy" id="13715"/>
    <lineage>
        <taxon>Eukaryota</taxon>
        <taxon>Viridiplantae</taxon>
        <taxon>Streptophyta</taxon>
        <taxon>Embryophyta</taxon>
        <taxon>Tracheophyta</taxon>
        <taxon>Spermatophyta</taxon>
        <taxon>Magnoliopsida</taxon>
        <taxon>Trochodendrales</taxon>
        <taxon>Trochodendraceae</taxon>
        <taxon>Tetracentron</taxon>
    </lineage>
</organism>
<sequence>MEMEMERRKRSCFRDEDAEEEEEEEEEKMEKFFSLIRSFKDACDRRRNELNESSKKKKKKKIMKVDEDKPIWLPSFKLEDFAEEAKFSSPPLIFSRACNSKREQKEEQEEEGSLDLKLTLYIKSDRDSMEAPKRILEPVQARQMINSLKTVSIHSVLATPTLQHQLYSQPFEDNQIHRTLEVPQLIVDLVPRLGLKVEEHVGNSDKILHAWESASN</sequence>
<dbReference type="EMBL" id="JABCRI010000020">
    <property type="protein sequence ID" value="KAF8387616.1"/>
    <property type="molecule type" value="Genomic_DNA"/>
</dbReference>
<keyword evidence="3" id="KW-0539">Nucleus</keyword>
<accession>A0A835D2G6</accession>
<dbReference type="OrthoDB" id="1110691at2759"/>
<dbReference type="GO" id="GO:0010112">
    <property type="term" value="P:regulation of systemic acquired resistance"/>
    <property type="evidence" value="ECO:0007669"/>
    <property type="project" value="InterPro"/>
</dbReference>
<dbReference type="GO" id="GO:0005634">
    <property type="term" value="C:nucleus"/>
    <property type="evidence" value="ECO:0007669"/>
    <property type="project" value="UniProtKB-SubCell"/>
</dbReference>
<dbReference type="Proteomes" id="UP000655225">
    <property type="component" value="Unassembled WGS sequence"/>
</dbReference>
<gene>
    <name evidence="5" type="ORF">HHK36_026269</name>
</gene>
<evidence type="ECO:0000313" key="6">
    <source>
        <dbReference type="Proteomes" id="UP000655225"/>
    </source>
</evidence>
<dbReference type="AlphaFoldDB" id="A0A835D2G6"/>
<comment type="subcellular location">
    <subcellularLocation>
        <location evidence="1">Nucleus</location>
    </subcellularLocation>
</comment>
<comment type="caution">
    <text evidence="5">The sequence shown here is derived from an EMBL/GenBank/DDBJ whole genome shotgun (WGS) entry which is preliminary data.</text>
</comment>
<evidence type="ECO:0000256" key="1">
    <source>
        <dbReference type="ARBA" id="ARBA00004123"/>
    </source>
</evidence>
<feature type="region of interest" description="Disordered" evidence="4">
    <location>
        <begin position="1"/>
        <end position="28"/>
    </location>
</feature>